<feature type="compositionally biased region" description="Polar residues" evidence="1">
    <location>
        <begin position="1"/>
        <end position="11"/>
    </location>
</feature>
<sequence>MEPEPTQTPTNLEDIPESNMTAPQPSRGSTTLKDTKKENTEEQWVMRIATSVVEAMQTKKEKSTKVAVPEFFKGDHKDTHRFLLDVKLFLWMNKTEYDTDEKKKMFLFLHVWGKALKWKQAKLLNLFNDEEEDNNGNKMKKTPETWNKF</sequence>
<accession>A0A0W0FAU4</accession>
<organism evidence="2 3">
    <name type="scientific">Moniliophthora roreri</name>
    <name type="common">Frosty pod rot fungus</name>
    <name type="synonym">Monilia roreri</name>
    <dbReference type="NCBI Taxonomy" id="221103"/>
    <lineage>
        <taxon>Eukaryota</taxon>
        <taxon>Fungi</taxon>
        <taxon>Dikarya</taxon>
        <taxon>Basidiomycota</taxon>
        <taxon>Agaricomycotina</taxon>
        <taxon>Agaricomycetes</taxon>
        <taxon>Agaricomycetidae</taxon>
        <taxon>Agaricales</taxon>
        <taxon>Marasmiineae</taxon>
        <taxon>Marasmiaceae</taxon>
        <taxon>Moniliophthora</taxon>
    </lineage>
</organism>
<evidence type="ECO:0000313" key="2">
    <source>
        <dbReference type="EMBL" id="KTB33455.1"/>
    </source>
</evidence>
<feature type="region of interest" description="Disordered" evidence="1">
    <location>
        <begin position="1"/>
        <end position="40"/>
    </location>
</feature>
<dbReference type="Proteomes" id="UP000054988">
    <property type="component" value="Unassembled WGS sequence"/>
</dbReference>
<protein>
    <submittedName>
        <fullName evidence="2">Uncharacterized protein</fullName>
    </submittedName>
</protein>
<feature type="compositionally biased region" description="Polar residues" evidence="1">
    <location>
        <begin position="18"/>
        <end position="32"/>
    </location>
</feature>
<proteinExistence type="predicted"/>
<name>A0A0W0FAU4_MONRR</name>
<dbReference type="AlphaFoldDB" id="A0A0W0FAU4"/>
<evidence type="ECO:0000313" key="3">
    <source>
        <dbReference type="Proteomes" id="UP000054988"/>
    </source>
</evidence>
<reference evidence="2 3" key="1">
    <citation type="submission" date="2015-12" db="EMBL/GenBank/DDBJ databases">
        <title>Draft genome sequence of Moniliophthora roreri, the causal agent of frosty pod rot of cacao.</title>
        <authorList>
            <person name="Aime M.C."/>
            <person name="Diaz-Valderrama J.R."/>
            <person name="Kijpornyongpan T."/>
            <person name="Phillips-Mora W."/>
        </authorList>
    </citation>
    <scope>NUCLEOTIDE SEQUENCE [LARGE SCALE GENOMIC DNA]</scope>
    <source>
        <strain evidence="2 3">MCA 2952</strain>
    </source>
</reference>
<dbReference type="EMBL" id="LATX01002176">
    <property type="protein sequence ID" value="KTB33455.1"/>
    <property type="molecule type" value="Genomic_DNA"/>
</dbReference>
<evidence type="ECO:0000256" key="1">
    <source>
        <dbReference type="SAM" id="MobiDB-lite"/>
    </source>
</evidence>
<gene>
    <name evidence="2" type="ORF">WG66_14073</name>
</gene>
<comment type="caution">
    <text evidence="2">The sequence shown here is derived from an EMBL/GenBank/DDBJ whole genome shotgun (WGS) entry which is preliminary data.</text>
</comment>